<keyword evidence="7" id="KW-0131">Cell cycle</keyword>
<dbReference type="GO" id="GO:0005886">
    <property type="term" value="C:plasma membrane"/>
    <property type="evidence" value="ECO:0007669"/>
    <property type="project" value="TreeGrafter"/>
</dbReference>
<evidence type="ECO:0000256" key="1">
    <source>
        <dbReference type="ARBA" id="ARBA00004370"/>
    </source>
</evidence>
<dbReference type="PANTHER" id="PTHR30627">
    <property type="entry name" value="PEPTIDOGLYCAN D,D-TRANSPEPTIDASE"/>
    <property type="match status" value="1"/>
</dbReference>
<dbReference type="InterPro" id="IPR005311">
    <property type="entry name" value="PBP_dimer"/>
</dbReference>
<keyword evidence="3" id="KW-0472">Membrane</keyword>
<keyword evidence="7" id="KW-0132">Cell division</keyword>
<evidence type="ECO:0000256" key="3">
    <source>
        <dbReference type="ARBA" id="ARBA00023136"/>
    </source>
</evidence>
<comment type="similarity">
    <text evidence="2">Belongs to the transpeptidase family.</text>
</comment>
<reference evidence="7" key="1">
    <citation type="journal article" date="2021" name="PeerJ">
        <title>Extensive microbial diversity within the chicken gut microbiome revealed by metagenomics and culture.</title>
        <authorList>
            <person name="Gilroy R."/>
            <person name="Ravi A."/>
            <person name="Getino M."/>
            <person name="Pursley I."/>
            <person name="Horton D.L."/>
            <person name="Alikhan N.F."/>
            <person name="Baker D."/>
            <person name="Gharbi K."/>
            <person name="Hall N."/>
            <person name="Watson M."/>
            <person name="Adriaenssens E.M."/>
            <person name="Foster-Nyarko E."/>
            <person name="Jarju S."/>
            <person name="Secka A."/>
            <person name="Antonio M."/>
            <person name="Oren A."/>
            <person name="Chaudhuri R.R."/>
            <person name="La Ragione R."/>
            <person name="Hildebrand F."/>
            <person name="Pallen M.J."/>
        </authorList>
    </citation>
    <scope>NUCLEOTIDE SEQUENCE</scope>
    <source>
        <strain evidence="7">USAMLcec3-2134</strain>
    </source>
</reference>
<comment type="caution">
    <text evidence="7">The sequence shown here is derived from an EMBL/GenBank/DDBJ whole genome shotgun (WGS) entry which is preliminary data.</text>
</comment>
<evidence type="ECO:0000256" key="2">
    <source>
        <dbReference type="ARBA" id="ARBA00007171"/>
    </source>
</evidence>
<sequence>MGRNKFTTKMQRKLVVLFLLVLLAFAGLSARLILINRDKGESYEKQVLSQQQYSSKTIPYKRGEILDSKGTKLAVSEKVYDLVLDCKQMNAKEEYVEPTLQALEDYFGADKAQVRAYAQENPSSQYYVIKKQMTWDEISAYQEMMEDPERTEESANIAGIWFEESYRRVYPNNTLACDVIGFTRSDGVGLYGLEEYYNDTLSGVNGRQYGYLDTDENLQRTTRAAVDGYSIYSTIDTTIQGIVEKYLKKYDEENRNVAREGNGAFDAACIVMEVNTGNVLAMASYPFYDLNDIRNTEPLIGSRMIDVSGNSTDTVITAEIAESMEDDNDLLMQNLNALWKNYCISSTFEPGSTMKPFVAAMGLEDGRLKGNESFECTGIMEVGGYNIRCHNYLSGAEGWLTIGESIERSCNVALIRMAQVIGTEEFLKYMEEFNFGLKTNIDLAGEARTASLVFNENTMGPTELATSSFGQGFNVTMIEMITGFCALINGGYYYEPHMVSRITASDGSVVENIEPRVLKQVISSETSAKVREYCEQVIYGENGTGWRARTPGYRIGGKTGTAETVSAQGTREKDEYVVSFLGYAPADDPQIAVYVVLNRPNSQNQDLETGKAALMARNIFCEVLPYLNIFMTEPLTEDDQKILDDLQIEIRQQLESGVGEDGGEETVSGNGAAGEGGENAGEAGENPPAEESGPADESGESEPENGGQPENGEPEENDNPYVNDQGQVIDPDTGQVITPEDEGYETPVSTILGGTGVQNEGDSGGEAESGGEAADGEE</sequence>
<evidence type="ECO:0000313" key="8">
    <source>
        <dbReference type="Proteomes" id="UP000886883"/>
    </source>
</evidence>
<dbReference type="AlphaFoldDB" id="A0A9D2MQD6"/>
<dbReference type="Pfam" id="PF03717">
    <property type="entry name" value="PBP_dimer"/>
    <property type="match status" value="1"/>
</dbReference>
<proteinExistence type="inferred from homology"/>
<protein>
    <submittedName>
        <fullName evidence="7">Cell division protein FtsI</fullName>
    </submittedName>
</protein>
<gene>
    <name evidence="7" type="ORF">H9763_04060</name>
</gene>
<dbReference type="InterPro" id="IPR036138">
    <property type="entry name" value="PBP_dimer_sf"/>
</dbReference>
<comment type="subcellular location">
    <subcellularLocation>
        <location evidence="1">Membrane</location>
    </subcellularLocation>
</comment>
<evidence type="ECO:0000259" key="6">
    <source>
        <dbReference type="Pfam" id="PF03717"/>
    </source>
</evidence>
<accession>A0A9D2MQD6</accession>
<evidence type="ECO:0000313" key="7">
    <source>
        <dbReference type="EMBL" id="HJB90629.1"/>
    </source>
</evidence>
<dbReference type="Gene3D" id="3.40.710.10">
    <property type="entry name" value="DD-peptidase/beta-lactamase superfamily"/>
    <property type="match status" value="1"/>
</dbReference>
<feature type="domain" description="Penicillin-binding protein dimerisation" evidence="6">
    <location>
        <begin position="58"/>
        <end position="221"/>
    </location>
</feature>
<name>A0A9D2MQD6_9FIRM</name>
<dbReference type="Proteomes" id="UP000886883">
    <property type="component" value="Unassembled WGS sequence"/>
</dbReference>
<dbReference type="InterPro" id="IPR050515">
    <property type="entry name" value="Beta-lactam/transpept"/>
</dbReference>
<organism evidence="7 8">
    <name type="scientific">Candidatus Eisenbergiella merdigallinarum</name>
    <dbReference type="NCBI Taxonomy" id="2838552"/>
    <lineage>
        <taxon>Bacteria</taxon>
        <taxon>Bacillati</taxon>
        <taxon>Bacillota</taxon>
        <taxon>Clostridia</taxon>
        <taxon>Lachnospirales</taxon>
        <taxon>Lachnospiraceae</taxon>
        <taxon>Eisenbergiella</taxon>
    </lineage>
</organism>
<dbReference type="GO" id="GO:0008658">
    <property type="term" value="F:penicillin binding"/>
    <property type="evidence" value="ECO:0007669"/>
    <property type="project" value="InterPro"/>
</dbReference>
<dbReference type="Gene3D" id="3.90.1310.10">
    <property type="entry name" value="Penicillin-binding protein 2a (Domain 2)"/>
    <property type="match status" value="1"/>
</dbReference>
<dbReference type="InterPro" id="IPR012338">
    <property type="entry name" value="Beta-lactam/transpept-like"/>
</dbReference>
<feature type="domain" description="Penicillin-binding protein transpeptidase" evidence="5">
    <location>
        <begin position="268"/>
        <end position="609"/>
    </location>
</feature>
<dbReference type="Pfam" id="PF00905">
    <property type="entry name" value="Transpeptidase"/>
    <property type="match status" value="1"/>
</dbReference>
<dbReference type="SUPFAM" id="SSF56601">
    <property type="entry name" value="beta-lactamase/transpeptidase-like"/>
    <property type="match status" value="1"/>
</dbReference>
<dbReference type="PANTHER" id="PTHR30627:SF1">
    <property type="entry name" value="PEPTIDOGLYCAN D,D-TRANSPEPTIDASE FTSI"/>
    <property type="match status" value="1"/>
</dbReference>
<dbReference type="GO" id="GO:0071555">
    <property type="term" value="P:cell wall organization"/>
    <property type="evidence" value="ECO:0007669"/>
    <property type="project" value="TreeGrafter"/>
</dbReference>
<evidence type="ECO:0000259" key="5">
    <source>
        <dbReference type="Pfam" id="PF00905"/>
    </source>
</evidence>
<dbReference type="SUPFAM" id="SSF56519">
    <property type="entry name" value="Penicillin binding protein dimerisation domain"/>
    <property type="match status" value="1"/>
</dbReference>
<dbReference type="GO" id="GO:0051301">
    <property type="term" value="P:cell division"/>
    <property type="evidence" value="ECO:0007669"/>
    <property type="project" value="UniProtKB-KW"/>
</dbReference>
<feature type="compositionally biased region" description="Low complexity" evidence="4">
    <location>
        <begin position="680"/>
        <end position="692"/>
    </location>
</feature>
<evidence type="ECO:0000256" key="4">
    <source>
        <dbReference type="SAM" id="MobiDB-lite"/>
    </source>
</evidence>
<feature type="region of interest" description="Disordered" evidence="4">
    <location>
        <begin position="655"/>
        <end position="778"/>
    </location>
</feature>
<dbReference type="InterPro" id="IPR001460">
    <property type="entry name" value="PCN-bd_Tpept"/>
</dbReference>
<dbReference type="EMBL" id="DWXE01000012">
    <property type="protein sequence ID" value="HJB90629.1"/>
    <property type="molecule type" value="Genomic_DNA"/>
</dbReference>
<reference evidence="7" key="2">
    <citation type="submission" date="2021-04" db="EMBL/GenBank/DDBJ databases">
        <authorList>
            <person name="Gilroy R."/>
        </authorList>
    </citation>
    <scope>NUCLEOTIDE SEQUENCE</scope>
    <source>
        <strain evidence="7">USAMLcec3-2134</strain>
    </source>
</reference>
<feature type="compositionally biased region" description="Acidic residues" evidence="4">
    <location>
        <begin position="693"/>
        <end position="703"/>
    </location>
</feature>